<evidence type="ECO:0000256" key="2">
    <source>
        <dbReference type="ARBA" id="ARBA00007448"/>
    </source>
</evidence>
<keyword evidence="6" id="KW-0378">Hydrolase</keyword>
<dbReference type="PANTHER" id="PTHR23070">
    <property type="entry name" value="BCS1 AAA-TYPE ATPASE"/>
    <property type="match status" value="1"/>
</dbReference>
<evidence type="ECO:0000256" key="10">
    <source>
        <dbReference type="ARBA" id="ARBA00023136"/>
    </source>
</evidence>
<dbReference type="Pfam" id="PF08740">
    <property type="entry name" value="BCS1_N"/>
    <property type="match status" value="1"/>
</dbReference>
<organism evidence="14">
    <name type="scientific">Aphanomyces stellatus</name>
    <dbReference type="NCBI Taxonomy" id="120398"/>
    <lineage>
        <taxon>Eukaryota</taxon>
        <taxon>Sar</taxon>
        <taxon>Stramenopiles</taxon>
        <taxon>Oomycota</taxon>
        <taxon>Saprolegniomycetes</taxon>
        <taxon>Saprolegniales</taxon>
        <taxon>Verrucalvaceae</taxon>
        <taxon>Aphanomyces</taxon>
    </lineage>
</organism>
<dbReference type="GO" id="GO:0005524">
    <property type="term" value="F:ATP binding"/>
    <property type="evidence" value="ECO:0007669"/>
    <property type="project" value="UniProtKB-KW"/>
</dbReference>
<evidence type="ECO:0000256" key="3">
    <source>
        <dbReference type="ARBA" id="ARBA00022692"/>
    </source>
</evidence>
<protein>
    <recommendedName>
        <fullName evidence="13">AAA+ ATPase domain-containing protein</fullName>
    </recommendedName>
</protein>
<proteinExistence type="inferred from homology"/>
<evidence type="ECO:0000256" key="7">
    <source>
        <dbReference type="ARBA" id="ARBA00022840"/>
    </source>
</evidence>
<reference evidence="14" key="1">
    <citation type="submission" date="2019-06" db="EMBL/GenBank/DDBJ databases">
        <title>Genomics analysis of Aphanomyces spp. identifies a new class of oomycete effector associated with host adaptation.</title>
        <authorList>
            <person name="Gaulin E."/>
        </authorList>
    </citation>
    <scope>NUCLEOTIDE SEQUENCE</scope>
    <source>
        <strain evidence="14">CBS 578.67</strain>
    </source>
</reference>
<dbReference type="GO" id="GO:0016887">
    <property type="term" value="F:ATP hydrolysis activity"/>
    <property type="evidence" value="ECO:0007669"/>
    <property type="project" value="InterPro"/>
</dbReference>
<dbReference type="InterPro" id="IPR003593">
    <property type="entry name" value="AAA+_ATPase"/>
</dbReference>
<comment type="caution">
    <text evidence="14">The sequence shown here is derived from an EMBL/GenBank/DDBJ whole genome shotgun (WGS) entry which is preliminary data.</text>
</comment>
<keyword evidence="4" id="KW-0547">Nucleotide-binding</keyword>
<name>A0A6A4ZSQ0_9STRA</name>
<evidence type="ECO:0000259" key="13">
    <source>
        <dbReference type="SMART" id="SM00382"/>
    </source>
</evidence>
<dbReference type="AlphaFoldDB" id="A0A6A4ZSQ0"/>
<dbReference type="Gene3D" id="3.40.50.300">
    <property type="entry name" value="P-loop containing nucleotide triphosphate hydrolases"/>
    <property type="match status" value="1"/>
</dbReference>
<keyword evidence="9" id="KW-0496">Mitochondrion</keyword>
<dbReference type="InterPro" id="IPR057495">
    <property type="entry name" value="AAA_lid_BCS1"/>
</dbReference>
<evidence type="ECO:0000256" key="9">
    <source>
        <dbReference type="ARBA" id="ARBA00023128"/>
    </source>
</evidence>
<sequence>MVNILEPSHHVLFNALPFERSNAPVGYDDDWTYVAVSSGDKSYRLILDYVANHLRSSDDHVSFQLESGKKKSSRFSFFFGGGDDDDDDATKKKNMSTVVAGLGLHAFEWESQTFHCLRQMVGTPVGTNCGAVYAENLVLFAPRRAAEPLLQAFVDQLVAAAEATTKGVYKLFRWDIMRGMWKDAQKVRARSMDSVMLPRATKAKLVADLDDFVSDAAEAFYASHGIPYKRSYLFHGVPGAGKTSLIQAIAGHYARNMYFLQPTHPKLTDDGLRSAIEQIPANSVVVFEDIDALFSKTREKKVADSPLTFSGLLNALDGVGSPDGHIVILTTNFRHQLDDALVRNGRVDVHVAFDYAVAEQIEDMFAGFYPSERKHEFAVKLQAALGTRNMSTAALQHYFVTQRTKSVDEAMANVGEIVRDIDERLKDEEKTKMEEEAKEKEEEEAKKKLAEGEAK</sequence>
<evidence type="ECO:0000256" key="4">
    <source>
        <dbReference type="ARBA" id="ARBA00022741"/>
    </source>
</evidence>
<keyword evidence="8" id="KW-1133">Transmembrane helix</keyword>
<feature type="domain" description="AAA+ ATPase" evidence="13">
    <location>
        <begin position="228"/>
        <end position="357"/>
    </location>
</feature>
<dbReference type="SUPFAM" id="SSF52540">
    <property type="entry name" value="P-loop containing nucleoside triphosphate hydrolases"/>
    <property type="match status" value="1"/>
</dbReference>
<dbReference type="InterPro" id="IPR003959">
    <property type="entry name" value="ATPase_AAA_core"/>
</dbReference>
<comment type="subcellular location">
    <subcellularLocation>
        <location evidence="1">Mitochondrion inner membrane</location>
        <topology evidence="1">Single-pass membrane protein</topology>
    </subcellularLocation>
</comment>
<evidence type="ECO:0000256" key="6">
    <source>
        <dbReference type="ARBA" id="ARBA00022801"/>
    </source>
</evidence>
<dbReference type="InterPro" id="IPR027417">
    <property type="entry name" value="P-loop_NTPase"/>
</dbReference>
<evidence type="ECO:0000256" key="5">
    <source>
        <dbReference type="ARBA" id="ARBA00022792"/>
    </source>
</evidence>
<evidence type="ECO:0000256" key="1">
    <source>
        <dbReference type="ARBA" id="ARBA00004434"/>
    </source>
</evidence>
<evidence type="ECO:0000313" key="14">
    <source>
        <dbReference type="EMBL" id="KAF0716360.1"/>
    </source>
</evidence>
<feature type="region of interest" description="Disordered" evidence="12">
    <location>
        <begin position="424"/>
        <end position="455"/>
    </location>
</feature>
<comment type="similarity">
    <text evidence="2">Belongs to the AAA ATPase family. BCS1 subfamily.</text>
</comment>
<feature type="non-terminal residue" evidence="14">
    <location>
        <position position="455"/>
    </location>
</feature>
<dbReference type="GO" id="GO:0005743">
    <property type="term" value="C:mitochondrial inner membrane"/>
    <property type="evidence" value="ECO:0007669"/>
    <property type="project" value="UniProtKB-SubCell"/>
</dbReference>
<dbReference type="Pfam" id="PF25426">
    <property type="entry name" value="AAA_lid_BCS1"/>
    <property type="match status" value="1"/>
</dbReference>
<comment type="catalytic activity">
    <reaction evidence="11">
        <text>ATP + H2O = ADP + phosphate + H(+)</text>
        <dbReference type="Rhea" id="RHEA:13065"/>
        <dbReference type="ChEBI" id="CHEBI:15377"/>
        <dbReference type="ChEBI" id="CHEBI:15378"/>
        <dbReference type="ChEBI" id="CHEBI:30616"/>
        <dbReference type="ChEBI" id="CHEBI:43474"/>
        <dbReference type="ChEBI" id="CHEBI:456216"/>
    </reaction>
    <physiologicalReaction direction="left-to-right" evidence="11">
        <dbReference type="Rhea" id="RHEA:13066"/>
    </physiologicalReaction>
</comment>
<dbReference type="EMBL" id="VJMH01000417">
    <property type="protein sequence ID" value="KAF0716360.1"/>
    <property type="molecule type" value="Genomic_DNA"/>
</dbReference>
<gene>
    <name evidence="14" type="ORF">As57867_002880</name>
</gene>
<keyword evidence="5" id="KW-0999">Mitochondrion inner membrane</keyword>
<evidence type="ECO:0000256" key="8">
    <source>
        <dbReference type="ARBA" id="ARBA00022989"/>
    </source>
</evidence>
<dbReference type="Pfam" id="PF00004">
    <property type="entry name" value="AAA"/>
    <property type="match status" value="1"/>
</dbReference>
<keyword evidence="7" id="KW-0067">ATP-binding</keyword>
<keyword evidence="3" id="KW-0812">Transmembrane</keyword>
<keyword evidence="10" id="KW-0472">Membrane</keyword>
<accession>A0A6A4ZSQ0</accession>
<dbReference type="InterPro" id="IPR014851">
    <property type="entry name" value="BCS1_N"/>
</dbReference>
<evidence type="ECO:0000256" key="12">
    <source>
        <dbReference type="SAM" id="MobiDB-lite"/>
    </source>
</evidence>
<evidence type="ECO:0000256" key="11">
    <source>
        <dbReference type="ARBA" id="ARBA00048778"/>
    </source>
</evidence>
<dbReference type="InterPro" id="IPR050747">
    <property type="entry name" value="Mitochondrial_chaperone_BCS1"/>
</dbReference>
<dbReference type="OrthoDB" id="10251412at2759"/>
<dbReference type="SMART" id="SM00382">
    <property type="entry name" value="AAA"/>
    <property type="match status" value="1"/>
</dbReference>